<evidence type="ECO:0000313" key="1">
    <source>
        <dbReference type="EMBL" id="DAF57251.1"/>
    </source>
</evidence>
<reference evidence="1" key="1">
    <citation type="journal article" date="2021" name="Proc. Natl. Acad. Sci. U.S.A.">
        <title>A Catalog of Tens of Thousands of Viruses from Human Metagenomes Reveals Hidden Associations with Chronic Diseases.</title>
        <authorList>
            <person name="Tisza M.J."/>
            <person name="Buck C.B."/>
        </authorList>
    </citation>
    <scope>NUCLEOTIDE SEQUENCE</scope>
    <source>
        <strain evidence="1">Ct5ra14</strain>
    </source>
</reference>
<sequence>MATLTELQTTITLEEAYQLDEILLVKNYNAWLANKSD</sequence>
<dbReference type="EMBL" id="BK032730">
    <property type="protein sequence ID" value="DAF57251.1"/>
    <property type="molecule type" value="Genomic_DNA"/>
</dbReference>
<proteinExistence type="predicted"/>
<organism evidence="1">
    <name type="scientific">Myoviridae sp. ct5ra14</name>
    <dbReference type="NCBI Taxonomy" id="2827659"/>
    <lineage>
        <taxon>Viruses</taxon>
        <taxon>Duplodnaviria</taxon>
        <taxon>Heunggongvirae</taxon>
        <taxon>Uroviricota</taxon>
        <taxon>Caudoviricetes</taxon>
    </lineage>
</organism>
<accession>A0A8S5T2K7</accession>
<protein>
    <submittedName>
        <fullName evidence="1">Uncharacterized protein</fullName>
    </submittedName>
</protein>
<name>A0A8S5T2K7_9CAUD</name>